<accession>A0A164BI20</accession>
<dbReference type="PATRIC" id="fig|1396.539.peg.6044"/>
<protein>
    <submittedName>
        <fullName evidence="1">Uncharacterized protein</fullName>
    </submittedName>
</protein>
<organism evidence="1 2">
    <name type="scientific">Bacillus cereus</name>
    <dbReference type="NCBI Taxonomy" id="1396"/>
    <lineage>
        <taxon>Bacteria</taxon>
        <taxon>Bacillati</taxon>
        <taxon>Bacillota</taxon>
        <taxon>Bacilli</taxon>
        <taxon>Bacillales</taxon>
        <taxon>Bacillaceae</taxon>
        <taxon>Bacillus</taxon>
        <taxon>Bacillus cereus group</taxon>
    </lineage>
</organism>
<dbReference type="EMBL" id="LJKA01000081">
    <property type="protein sequence ID" value="KZD26720.1"/>
    <property type="molecule type" value="Genomic_DNA"/>
</dbReference>
<reference evidence="1 2" key="1">
    <citation type="submission" date="2015-09" db="EMBL/GenBank/DDBJ databases">
        <title>Bacillus cereus food isolates.</title>
        <authorList>
            <person name="Boekhorst J."/>
        </authorList>
    </citation>
    <scope>NUCLEOTIDE SEQUENCE [LARGE SCALE GENOMIC DNA]</scope>
    <source>
        <strain evidence="1 2">B4082</strain>
    </source>
</reference>
<name>A0A164BI20_BACCE</name>
<evidence type="ECO:0000313" key="1">
    <source>
        <dbReference type="EMBL" id="KZD26720.1"/>
    </source>
</evidence>
<dbReference type="AlphaFoldDB" id="A0A164BI20"/>
<sequence length="58" mass="6724">MKKVMGSNHHFFHCMYKSVHVKRNILLLLLLLKRWIRNGNVESISNIVLECGGIYATP</sequence>
<comment type="caution">
    <text evidence="1">The sequence shown here is derived from an EMBL/GenBank/DDBJ whole genome shotgun (WGS) entry which is preliminary data.</text>
</comment>
<evidence type="ECO:0000313" key="2">
    <source>
        <dbReference type="Proteomes" id="UP000076501"/>
    </source>
</evidence>
<gene>
    <name evidence="1" type="ORF">B4082_5705</name>
</gene>
<dbReference type="Proteomes" id="UP000076501">
    <property type="component" value="Unassembled WGS sequence"/>
</dbReference>
<proteinExistence type="predicted"/>